<dbReference type="SUPFAM" id="SSF56219">
    <property type="entry name" value="DNase I-like"/>
    <property type="match status" value="1"/>
</dbReference>
<protein>
    <submittedName>
        <fullName evidence="2">Endonuclease/exonuclease/phosphatase</fullName>
    </submittedName>
</protein>
<sequence length="282" mass="31811">MKHYLKVLCISVLAFSSCKTAIKSQNLSVMTYNIRLDVASDGENAWKNRSQFLSSQVLFYSPDILGVQEARPNQMADLKSSLLDYKAFGIGRDGGEKGEFSSVFYNSKKVKVEHENTFWLSKTPNKVSKGWDAAYPRICTYGLFTILSNNQKIWVFNTHLDHKGAEAQKQGMQLILTKVAQLNTQNYPVIIMGDFNVEPSSDLIKDIKLTMQDSKNIAKVTFGPNGTFNGFKFEAPVTRRIDYIMLSKNSGIQVEKYGVLSSNVNLKYPSDHFPVYVQLSLE</sequence>
<dbReference type="Gene3D" id="3.60.10.10">
    <property type="entry name" value="Endonuclease/exonuclease/phosphatase"/>
    <property type="match status" value="1"/>
</dbReference>
<keyword evidence="3" id="KW-1185">Reference proteome</keyword>
<dbReference type="InterPro" id="IPR036691">
    <property type="entry name" value="Endo/exonu/phosph_ase_sf"/>
</dbReference>
<dbReference type="PATRIC" id="fig|1435349.4.peg.1860"/>
<dbReference type="GO" id="GO:0004519">
    <property type="term" value="F:endonuclease activity"/>
    <property type="evidence" value="ECO:0007669"/>
    <property type="project" value="UniProtKB-KW"/>
</dbReference>
<dbReference type="OrthoDB" id="9793162at2"/>
<dbReference type="EMBL" id="JTDW01000003">
    <property type="protein sequence ID" value="KJD36461.1"/>
    <property type="molecule type" value="Genomic_DNA"/>
</dbReference>
<feature type="domain" description="Endonuclease/exonuclease/phosphatase" evidence="1">
    <location>
        <begin position="30"/>
        <end position="272"/>
    </location>
</feature>
<keyword evidence="2" id="KW-0255">Endonuclease</keyword>
<dbReference type="InterPro" id="IPR005135">
    <property type="entry name" value="Endo/exonuclease/phosphatase"/>
</dbReference>
<proteinExistence type="predicted"/>
<accession>A0A0D7WBG9</accession>
<dbReference type="RefSeq" id="WP_044631776.1">
    <property type="nucleotide sequence ID" value="NZ_JTDW01000003.1"/>
</dbReference>
<organism evidence="2 3">
    <name type="scientific">Neotamlana sedimentorum</name>
    <dbReference type="NCBI Taxonomy" id="1435349"/>
    <lineage>
        <taxon>Bacteria</taxon>
        <taxon>Pseudomonadati</taxon>
        <taxon>Bacteroidota</taxon>
        <taxon>Flavobacteriia</taxon>
        <taxon>Flavobacteriales</taxon>
        <taxon>Flavobacteriaceae</taxon>
        <taxon>Neotamlana</taxon>
    </lineage>
</organism>
<gene>
    <name evidence="2" type="ORF">PW52_04720</name>
</gene>
<dbReference type="PANTHER" id="PTHR12121:SF36">
    <property type="entry name" value="ENDONUCLEASE_EXONUCLEASE_PHOSPHATASE DOMAIN-CONTAINING PROTEIN"/>
    <property type="match status" value="1"/>
</dbReference>
<dbReference type="InterPro" id="IPR050410">
    <property type="entry name" value="CCR4/nocturin_mRNA_transcr"/>
</dbReference>
<dbReference type="Pfam" id="PF03372">
    <property type="entry name" value="Exo_endo_phos"/>
    <property type="match status" value="1"/>
</dbReference>
<evidence type="ECO:0000313" key="2">
    <source>
        <dbReference type="EMBL" id="KJD36461.1"/>
    </source>
</evidence>
<reference evidence="2 3" key="1">
    <citation type="submission" date="2014-11" db="EMBL/GenBank/DDBJ databases">
        <title>Tamlana sedimentorum sp. nov., isolated from shallow sand sediments of the Sea of Japan.</title>
        <authorList>
            <person name="Romanenko L.A."/>
        </authorList>
    </citation>
    <scope>NUCLEOTIDE SEQUENCE [LARGE SCALE GENOMIC DNA]</scope>
    <source>
        <strain evidence="2 3">JCM 19808</strain>
    </source>
</reference>
<dbReference type="PANTHER" id="PTHR12121">
    <property type="entry name" value="CARBON CATABOLITE REPRESSOR PROTEIN 4"/>
    <property type="match status" value="1"/>
</dbReference>
<keyword evidence="2" id="KW-0269">Exonuclease</keyword>
<evidence type="ECO:0000313" key="3">
    <source>
        <dbReference type="Proteomes" id="UP000032578"/>
    </source>
</evidence>
<evidence type="ECO:0000259" key="1">
    <source>
        <dbReference type="Pfam" id="PF03372"/>
    </source>
</evidence>
<keyword evidence="2" id="KW-0378">Hydrolase</keyword>
<dbReference type="STRING" id="1435349.PW52_04720"/>
<dbReference type="AlphaFoldDB" id="A0A0D7WBG9"/>
<comment type="caution">
    <text evidence="2">The sequence shown here is derived from an EMBL/GenBank/DDBJ whole genome shotgun (WGS) entry which is preliminary data.</text>
</comment>
<dbReference type="PROSITE" id="PS51257">
    <property type="entry name" value="PROKAR_LIPOPROTEIN"/>
    <property type="match status" value="1"/>
</dbReference>
<dbReference type="GO" id="GO:0000175">
    <property type="term" value="F:3'-5'-RNA exonuclease activity"/>
    <property type="evidence" value="ECO:0007669"/>
    <property type="project" value="TreeGrafter"/>
</dbReference>
<dbReference type="Proteomes" id="UP000032578">
    <property type="component" value="Unassembled WGS sequence"/>
</dbReference>
<keyword evidence="2" id="KW-0540">Nuclease</keyword>
<name>A0A0D7WBG9_9FLAO</name>
<dbReference type="CDD" id="cd09083">
    <property type="entry name" value="EEP-1"/>
    <property type="match status" value="1"/>
</dbReference>